<gene>
    <name evidence="1" type="ORF">BXT93_17355</name>
</gene>
<dbReference type="EMBL" id="MTPS01000293">
    <property type="protein sequence ID" value="ONG33418.1"/>
    <property type="molecule type" value="Genomic_DNA"/>
</dbReference>
<comment type="caution">
    <text evidence="1">The sequence shown here is derived from an EMBL/GenBank/DDBJ whole genome shotgun (WGS) entry which is preliminary data.</text>
</comment>
<organism evidence="1 2">
    <name type="scientific">Escherichia coli</name>
    <dbReference type="NCBI Taxonomy" id="562"/>
    <lineage>
        <taxon>Bacteria</taxon>
        <taxon>Pseudomonadati</taxon>
        <taxon>Pseudomonadota</taxon>
        <taxon>Gammaproteobacteria</taxon>
        <taxon>Enterobacterales</taxon>
        <taxon>Enterobacteriaceae</taxon>
        <taxon>Escherichia</taxon>
    </lineage>
</organism>
<proteinExistence type="predicted"/>
<reference evidence="1 2" key="1">
    <citation type="submission" date="2017-01" db="EMBL/GenBank/DDBJ databases">
        <title>Draft genome sequence of an E. coli strain isolated from human, in Amazon, Brazil.</title>
        <authorList>
            <person name="Moura Q."/>
            <person name="Fernandes M.R."/>
            <person name="Cerdeira L."/>
            <person name="Vianello M."/>
            <person name="Souza T.A."/>
            <person name="Ienne S."/>
            <person name="Lincopan N."/>
        </authorList>
    </citation>
    <scope>NUCLEOTIDE SEQUENCE [LARGE SCALE GENOMIC DNA]</scope>
    <source>
        <strain evidence="1 2">ICBEcBL-II-13</strain>
    </source>
</reference>
<evidence type="ECO:0000313" key="1">
    <source>
        <dbReference type="EMBL" id="ONG33418.1"/>
    </source>
</evidence>
<dbReference type="RefSeq" id="WP_076795866.1">
    <property type="nucleotide sequence ID" value="NZ_JAKVSX010000038.1"/>
</dbReference>
<evidence type="ECO:0000313" key="2">
    <source>
        <dbReference type="Proteomes" id="UP000188967"/>
    </source>
</evidence>
<dbReference type="Proteomes" id="UP000188967">
    <property type="component" value="Unassembled WGS sequence"/>
</dbReference>
<protein>
    <recommendedName>
        <fullName evidence="3">Replication protein</fullName>
    </recommendedName>
</protein>
<name>A0A1V2GCF8_ECOLX</name>
<accession>A0A1V2GCF8</accession>
<evidence type="ECO:0008006" key="3">
    <source>
        <dbReference type="Google" id="ProtNLM"/>
    </source>
</evidence>
<dbReference type="AlphaFoldDB" id="A0A1V2GCF8"/>
<sequence>MKTNENQLDTRLYHELIPDGARYRPSKRGEFNTLRKGLSKIHRRYTPAFDTSKQPKGIEAQLFACIRNHDWNRNQALIALRQKGYTPFSRQFDPNFIPQPRRLGVRSESREALTAMAFALAANCDYTPSNEYMFEITVPFEDIARQMGVLHKYENGRVACDIAYHALRVTEEMGHAIVVREFDKDSRQYKPMRIFLTVEFFTSKGISLDHLKNMLTRFQAWTRKHGLTQSLKERNERHLLRLERLNLGIEKRHSLKKLLKRIKWQVTSPELIKEKQKAVSTLQEAIDGKEPVRLHAAAGAKARWLQYLNSGRSMPIFTTRLEAELSKEQPSLRQADEEQFYRLLLERAGVGQ</sequence>